<feature type="compositionally biased region" description="Basic and acidic residues" evidence="1">
    <location>
        <begin position="194"/>
        <end position="213"/>
    </location>
</feature>
<evidence type="ECO:0000256" key="1">
    <source>
        <dbReference type="SAM" id="MobiDB-lite"/>
    </source>
</evidence>
<evidence type="ECO:0000313" key="3">
    <source>
        <dbReference type="Proteomes" id="UP000028837"/>
    </source>
</evidence>
<feature type="region of interest" description="Disordered" evidence="1">
    <location>
        <begin position="158"/>
        <end position="304"/>
    </location>
</feature>
<feature type="region of interest" description="Disordered" evidence="1">
    <location>
        <begin position="102"/>
        <end position="124"/>
    </location>
</feature>
<sequence length="304" mass="33629">MRTWTREARGRKRHNVLRWCRRGVDGRRASTGSWKENEVVGQTDTRVLRSFRRADRGAIGYETRPTPTAAPGRKRAHFVVRERAMSAREERETYAQLASLENAGGKHETRQSVPPVALSPIGSDNSPAARWVCTFFSLNEWRAASAMRVVPLWEHTGEPRRKAEDGRDDRRDGGCAGHDETESGEDESQGDRYGGSDRVEDGGGGRAESDKAGRRGRGRGRLFSAKLEAEGTFGGSTAEQKVWSTEAPAAFASHAARRREERRLDAEERTAHETHGDPCSAEAGPSRPAPPGGADTPFPIRMRR</sequence>
<organism evidence="2 3">
    <name type="scientific">Toxoplasma gondii GAB2-2007-GAL-DOM2</name>
    <dbReference type="NCBI Taxonomy" id="1130820"/>
    <lineage>
        <taxon>Eukaryota</taxon>
        <taxon>Sar</taxon>
        <taxon>Alveolata</taxon>
        <taxon>Apicomplexa</taxon>
        <taxon>Conoidasida</taxon>
        <taxon>Coccidia</taxon>
        <taxon>Eucoccidiorida</taxon>
        <taxon>Eimeriorina</taxon>
        <taxon>Sarcocystidae</taxon>
        <taxon>Toxoplasma</taxon>
    </lineage>
</organism>
<comment type="caution">
    <text evidence="2">The sequence shown here is derived from an EMBL/GenBank/DDBJ whole genome shotgun (WGS) entry which is preliminary data.</text>
</comment>
<gene>
    <name evidence="2" type="ORF">TGDOM2_298830</name>
</gene>
<protein>
    <submittedName>
        <fullName evidence="2">Uncharacterized protein</fullName>
    </submittedName>
</protein>
<dbReference type="EMBL" id="AHZU02001727">
    <property type="protein sequence ID" value="KFG29489.1"/>
    <property type="molecule type" value="Genomic_DNA"/>
</dbReference>
<feature type="compositionally biased region" description="Basic and acidic residues" evidence="1">
    <location>
        <begin position="158"/>
        <end position="181"/>
    </location>
</feature>
<name>A0A086JBH1_TOXGO</name>
<accession>A0A086JBH1</accession>
<feature type="compositionally biased region" description="Basic and acidic residues" evidence="1">
    <location>
        <begin position="258"/>
        <end position="276"/>
    </location>
</feature>
<reference evidence="2 3" key="1">
    <citation type="submission" date="2014-02" db="EMBL/GenBank/DDBJ databases">
        <authorList>
            <person name="Sibley D."/>
            <person name="Venepally P."/>
            <person name="Karamycheva S."/>
            <person name="Hadjithomas M."/>
            <person name="Khan A."/>
            <person name="Brunk B."/>
            <person name="Roos D."/>
            <person name="Caler E."/>
            <person name="Lorenzi H."/>
        </authorList>
    </citation>
    <scope>NUCLEOTIDE SEQUENCE [LARGE SCALE GENOMIC DNA]</scope>
    <source>
        <strain evidence="2 3">GAB2-2007-GAL-DOM2</strain>
    </source>
</reference>
<evidence type="ECO:0000313" key="2">
    <source>
        <dbReference type="EMBL" id="KFG29489.1"/>
    </source>
</evidence>
<dbReference type="VEuPathDB" id="ToxoDB:TGDOM2_298830"/>
<dbReference type="Proteomes" id="UP000028837">
    <property type="component" value="Unassembled WGS sequence"/>
</dbReference>
<dbReference type="AlphaFoldDB" id="A0A086JBH1"/>
<proteinExistence type="predicted"/>